<name>A0A077M1A7_9MICO</name>
<dbReference type="EMBL" id="CAJB01000158">
    <property type="protein sequence ID" value="CCH77994.1"/>
    <property type="molecule type" value="Genomic_DNA"/>
</dbReference>
<evidence type="ECO:0000313" key="3">
    <source>
        <dbReference type="Proteomes" id="UP000035721"/>
    </source>
</evidence>
<feature type="compositionally biased region" description="Polar residues" evidence="1">
    <location>
        <begin position="99"/>
        <end position="108"/>
    </location>
</feature>
<keyword evidence="3" id="KW-1185">Reference proteome</keyword>
<accession>A0A077M1A7</accession>
<evidence type="ECO:0000313" key="2">
    <source>
        <dbReference type="EMBL" id="CCH77994.1"/>
    </source>
</evidence>
<reference evidence="2 3" key="1">
    <citation type="journal article" date="2013" name="ISME J.">
        <title>A metabolic model for members of the genus Tetrasphaera involved in enhanced biological phosphorus removal.</title>
        <authorList>
            <person name="Kristiansen R."/>
            <person name="Nguyen H.T.T."/>
            <person name="Saunders A.M."/>
            <person name="Nielsen J.L."/>
            <person name="Wimmer R."/>
            <person name="Le V.Q."/>
            <person name="McIlroy S.J."/>
            <person name="Petrovski S."/>
            <person name="Seviour R.J."/>
            <person name="Calteau A."/>
            <person name="Nielsen K.L."/>
            <person name="Nielsen P.H."/>
        </authorList>
    </citation>
    <scope>NUCLEOTIDE SEQUENCE [LARGE SCALE GENOMIC DNA]</scope>
    <source>
        <strain evidence="2 3">T1-X7</strain>
    </source>
</reference>
<feature type="region of interest" description="Disordered" evidence="1">
    <location>
        <begin position="74"/>
        <end position="108"/>
    </location>
</feature>
<dbReference type="AlphaFoldDB" id="A0A077M1A7"/>
<evidence type="ECO:0000256" key="1">
    <source>
        <dbReference type="SAM" id="MobiDB-lite"/>
    </source>
</evidence>
<comment type="caution">
    <text evidence="2">The sequence shown here is derived from an EMBL/GenBank/DDBJ whole genome shotgun (WGS) entry which is preliminary data.</text>
</comment>
<proteinExistence type="predicted"/>
<dbReference type="Proteomes" id="UP000035721">
    <property type="component" value="Unassembled WGS sequence"/>
</dbReference>
<organism evidence="2 3">
    <name type="scientific">Nostocoides japonicum T1-X7</name>
    <dbReference type="NCBI Taxonomy" id="1194083"/>
    <lineage>
        <taxon>Bacteria</taxon>
        <taxon>Bacillati</taxon>
        <taxon>Actinomycetota</taxon>
        <taxon>Actinomycetes</taxon>
        <taxon>Micrococcales</taxon>
        <taxon>Intrasporangiaceae</taxon>
        <taxon>Nostocoides</taxon>
    </lineage>
</organism>
<sequence>MMLSIFSRNDIFSARAKSSPARAELMLSLGHARPRQPREFRNPSRRMRVVVAPPERRLLVGKLTKVRALVSFPTRTREPATDPTQRARGCSRHVGDPLATTTSPHVPS</sequence>
<dbReference type="STRING" id="1194083.BN12_2400008"/>
<gene>
    <name evidence="2" type="ORF">BN12_2400008</name>
</gene>
<protein>
    <submittedName>
        <fullName evidence="2">Uncharacterized protein</fullName>
    </submittedName>
</protein>